<dbReference type="GO" id="GO:0033185">
    <property type="term" value="C:dolichol-phosphate-mannose synthase complex"/>
    <property type="evidence" value="ECO:0007669"/>
    <property type="project" value="TreeGrafter"/>
</dbReference>
<evidence type="ECO:0000256" key="4">
    <source>
        <dbReference type="ARBA" id="ARBA00022692"/>
    </source>
</evidence>
<evidence type="ECO:0000256" key="5">
    <source>
        <dbReference type="ARBA" id="ARBA00022824"/>
    </source>
</evidence>
<proteinExistence type="inferred from homology"/>
<evidence type="ECO:0000256" key="9">
    <source>
        <dbReference type="ARBA" id="ARBA00046896"/>
    </source>
</evidence>
<accession>A0A670KD04</accession>
<keyword evidence="7 10" id="KW-0472">Membrane</keyword>
<dbReference type="GO" id="GO:0006506">
    <property type="term" value="P:GPI anchor biosynthetic process"/>
    <property type="evidence" value="ECO:0007669"/>
    <property type="project" value="TreeGrafter"/>
</dbReference>
<comment type="similarity">
    <text evidence="2 10">Belongs to the DPM2 family.</text>
</comment>
<evidence type="ECO:0000256" key="8">
    <source>
        <dbReference type="ARBA" id="ARBA00045174"/>
    </source>
</evidence>
<evidence type="ECO:0000256" key="2">
    <source>
        <dbReference type="ARBA" id="ARBA00005478"/>
    </source>
</evidence>
<dbReference type="PANTHER" id="PTHR15039">
    <property type="entry name" value="DOLICHOL PHOSPHATE-MANNOSE BIOSYNTHESIS REGULATORY PROTEIN"/>
    <property type="match status" value="1"/>
</dbReference>
<comment type="function">
    <text evidence="8">Regulates the biosynthesis of dolichol phosphate-mannose. Regulatory subunit of the dolichol-phosphate mannose (DPM) synthase complex; essential for the ER localization and stable expression of DPM1. Part of the glycosylphosphatidylinositol-N-acetylglucosaminyltransferase (GPI-GnT) complex that catalyzes the transfer of N-acetylglucosamine from UDP-N-acetylglucosamine to phosphatidylinositol and participates in the first step of GPI biosynthesis. May act by regulating the GPI-GNT complex.</text>
</comment>
<sequence length="156" mass="17782">MGVVVRQHLGTQRLRKAGLEPSAAQPESSALERTFLRTSPKHGCHTMIGHISFMNKLEALRREHRTALGATATDQLVGYGLVAFSLILFAYYTVWIIILPFIEVDHLIHKYFLPREYSVIIPVVAGLVLLLFIGKSNLHVFMLCCVFYRWKLVMRT</sequence>
<reference evidence="11" key="1">
    <citation type="submission" date="2025-08" db="UniProtKB">
        <authorList>
            <consortium name="Ensembl"/>
        </authorList>
    </citation>
    <scope>IDENTIFICATION</scope>
</reference>
<comment type="pathway">
    <text evidence="10">Protein modification; protein glycosylation.</text>
</comment>
<dbReference type="PANTHER" id="PTHR15039:SF11">
    <property type="entry name" value="DOLICHOL PHOSPHATE-MANNOSE BIOSYNTHESIS REGULATORY PROTEIN"/>
    <property type="match status" value="1"/>
</dbReference>
<reference evidence="11" key="2">
    <citation type="submission" date="2025-09" db="UniProtKB">
        <authorList>
            <consortium name="Ensembl"/>
        </authorList>
    </citation>
    <scope>IDENTIFICATION</scope>
</reference>
<comment type="subunit">
    <text evidence="9">Component of the dolichol-phosphate mannose (DPM) synthase complex composed of DPM1, DPM2 and DPM3; in the complex interacts directly with DPM3. Component of the glycosylphosphatidylinositol-N-acetylglucosaminyltransferase (GPI-GnT) complex composed at least by PIGA, PIGC, PIGH, PIGP, PIGQ, PIGY and DPM2. Interacts with PIGA, PIGC and PIGQ.</text>
</comment>
<dbReference type="Ensembl" id="ENSPMRT00000036335.1">
    <property type="protein sequence ID" value="ENSPMRP00000034245.1"/>
    <property type="gene ID" value="ENSPMRG00000022235.1"/>
</dbReference>
<dbReference type="GO" id="GO:0005789">
    <property type="term" value="C:endoplasmic reticulum membrane"/>
    <property type="evidence" value="ECO:0007669"/>
    <property type="project" value="UniProtKB-SubCell"/>
</dbReference>
<evidence type="ECO:0000256" key="10">
    <source>
        <dbReference type="RuleBase" id="RU365084"/>
    </source>
</evidence>
<evidence type="ECO:0000256" key="3">
    <source>
        <dbReference type="ARBA" id="ARBA00018157"/>
    </source>
</evidence>
<dbReference type="Pfam" id="PF07297">
    <property type="entry name" value="DPM2"/>
    <property type="match status" value="1"/>
</dbReference>
<keyword evidence="5 10" id="KW-0256">Endoplasmic reticulum</keyword>
<dbReference type="GeneTree" id="ENSGT00390000001098"/>
<dbReference type="InterPro" id="IPR009914">
    <property type="entry name" value="DPM2"/>
</dbReference>
<dbReference type="UniPathway" id="UPA00378"/>
<evidence type="ECO:0000313" key="12">
    <source>
        <dbReference type="Proteomes" id="UP000472272"/>
    </source>
</evidence>
<dbReference type="GO" id="GO:0180047">
    <property type="term" value="P:dolichol phosphate mannose biosynthetic process"/>
    <property type="evidence" value="ECO:0007669"/>
    <property type="project" value="InterPro"/>
</dbReference>
<evidence type="ECO:0000313" key="11">
    <source>
        <dbReference type="Ensembl" id="ENSPMRP00000034245.1"/>
    </source>
</evidence>
<dbReference type="AlphaFoldDB" id="A0A670KD04"/>
<name>A0A670KD04_PODMU</name>
<dbReference type="GO" id="GO:0030234">
    <property type="term" value="F:enzyme regulator activity"/>
    <property type="evidence" value="ECO:0007669"/>
    <property type="project" value="UniProtKB-UniRule"/>
</dbReference>
<evidence type="ECO:0000256" key="6">
    <source>
        <dbReference type="ARBA" id="ARBA00022989"/>
    </source>
</evidence>
<dbReference type="Proteomes" id="UP000472272">
    <property type="component" value="Unplaced"/>
</dbReference>
<feature type="transmembrane region" description="Helical" evidence="10">
    <location>
        <begin position="119"/>
        <end position="148"/>
    </location>
</feature>
<comment type="subcellular location">
    <subcellularLocation>
        <location evidence="1 10">Endoplasmic reticulum membrane</location>
        <topology evidence="1 10">Multi-pass membrane protein</topology>
    </subcellularLocation>
</comment>
<evidence type="ECO:0000256" key="1">
    <source>
        <dbReference type="ARBA" id="ARBA00004477"/>
    </source>
</evidence>
<feature type="transmembrane region" description="Helical" evidence="10">
    <location>
        <begin position="76"/>
        <end position="99"/>
    </location>
</feature>
<evidence type="ECO:0000256" key="7">
    <source>
        <dbReference type="ARBA" id="ARBA00023136"/>
    </source>
</evidence>
<organism evidence="11 12">
    <name type="scientific">Podarcis muralis</name>
    <name type="common">Wall lizard</name>
    <name type="synonym">Lacerta muralis</name>
    <dbReference type="NCBI Taxonomy" id="64176"/>
    <lineage>
        <taxon>Eukaryota</taxon>
        <taxon>Metazoa</taxon>
        <taxon>Chordata</taxon>
        <taxon>Craniata</taxon>
        <taxon>Vertebrata</taxon>
        <taxon>Euteleostomi</taxon>
        <taxon>Lepidosauria</taxon>
        <taxon>Squamata</taxon>
        <taxon>Bifurcata</taxon>
        <taxon>Unidentata</taxon>
        <taxon>Episquamata</taxon>
        <taxon>Laterata</taxon>
        <taxon>Lacertibaenia</taxon>
        <taxon>Lacertidae</taxon>
        <taxon>Podarcis</taxon>
    </lineage>
</organism>
<keyword evidence="6 10" id="KW-1133">Transmembrane helix</keyword>
<keyword evidence="4 10" id="KW-0812">Transmembrane</keyword>
<keyword evidence="12" id="KW-1185">Reference proteome</keyword>
<protein>
    <recommendedName>
        <fullName evidence="3 10">Dolichol phosphate-mannose biosynthesis regulatory protein</fullName>
    </recommendedName>
</protein>
<comment type="function">
    <text evidence="10">Regulatory subunit of the dolichol-phosphate mannose (DPM) synthase complex; essential for the ER localization.</text>
</comment>